<accession>A0A1R0F7X6</accession>
<dbReference type="OrthoDB" id="2004788at2"/>
<dbReference type="GO" id="GO:0016020">
    <property type="term" value="C:membrane"/>
    <property type="evidence" value="ECO:0007669"/>
    <property type="project" value="UniProtKB-SubCell"/>
</dbReference>
<keyword evidence="4 5" id="KW-0472">Membrane</keyword>
<comment type="caution">
    <text evidence="7">The sequence shown here is derived from an EMBL/GenBank/DDBJ whole genome shotgun (WGS) entry which is preliminary data.</text>
</comment>
<dbReference type="EMBL" id="LXYT01000002">
    <property type="protein sequence ID" value="OLY43073.1"/>
    <property type="molecule type" value="Genomic_DNA"/>
</dbReference>
<dbReference type="RefSeq" id="WP_075869996.1">
    <property type="nucleotide sequence ID" value="NZ_CALYQA010000001.1"/>
</dbReference>
<dbReference type="Proteomes" id="UP000187344">
    <property type="component" value="Unassembled WGS sequence"/>
</dbReference>
<evidence type="ECO:0000313" key="7">
    <source>
        <dbReference type="EMBL" id="OLY43073.1"/>
    </source>
</evidence>
<comment type="subcellular location">
    <subcellularLocation>
        <location evidence="1">Membrane</location>
        <topology evidence="1">Multi-pass membrane protein</topology>
    </subcellularLocation>
</comment>
<evidence type="ECO:0000256" key="5">
    <source>
        <dbReference type="SAM" id="Phobius"/>
    </source>
</evidence>
<feature type="transmembrane region" description="Helical" evidence="5">
    <location>
        <begin position="91"/>
        <end position="119"/>
    </location>
</feature>
<evidence type="ECO:0000313" key="8">
    <source>
        <dbReference type="Proteomes" id="UP000187344"/>
    </source>
</evidence>
<feature type="transmembrane region" description="Helical" evidence="5">
    <location>
        <begin position="66"/>
        <end position="85"/>
    </location>
</feature>
<evidence type="ECO:0000256" key="2">
    <source>
        <dbReference type="ARBA" id="ARBA00022692"/>
    </source>
</evidence>
<keyword evidence="2 5" id="KW-0812">Transmembrane</keyword>
<feature type="domain" description="TM2" evidence="6">
    <location>
        <begin position="61"/>
        <end position="116"/>
    </location>
</feature>
<dbReference type="InterPro" id="IPR007829">
    <property type="entry name" value="TM2"/>
</dbReference>
<evidence type="ECO:0000256" key="4">
    <source>
        <dbReference type="ARBA" id="ARBA00023136"/>
    </source>
</evidence>
<sequence length="136" mass="15025">MRGSIISYTRNKGLISGADNNRYEFTRLDWSGQGEPSAGIKVDFVAEGAIAKNIFPLSIDSKHSKVVMAIVCWFFGVFGVHRFMVGKIGTGVLMLLLTITVIGSIISFIWSIIDFILILMGKFKDKDGNPITSEYL</sequence>
<protein>
    <submittedName>
        <fullName evidence="7">TM2 domain-containing protein</fullName>
    </submittedName>
</protein>
<dbReference type="AlphaFoldDB" id="A0A1R0F7X6"/>
<evidence type="ECO:0000259" key="6">
    <source>
        <dbReference type="Pfam" id="PF05154"/>
    </source>
</evidence>
<gene>
    <name evidence="7" type="ORF">PEB0149_004950</name>
</gene>
<dbReference type="Pfam" id="PF05154">
    <property type="entry name" value="TM2"/>
    <property type="match status" value="1"/>
</dbReference>
<proteinExistence type="predicted"/>
<organism evidence="7 8">
    <name type="scientific">Bartonella apis</name>
    <dbReference type="NCBI Taxonomy" id="1686310"/>
    <lineage>
        <taxon>Bacteria</taxon>
        <taxon>Pseudomonadati</taxon>
        <taxon>Pseudomonadota</taxon>
        <taxon>Alphaproteobacteria</taxon>
        <taxon>Hyphomicrobiales</taxon>
        <taxon>Bartonellaceae</taxon>
        <taxon>Bartonella</taxon>
    </lineage>
</organism>
<keyword evidence="3 5" id="KW-1133">Transmembrane helix</keyword>
<evidence type="ECO:0000256" key="1">
    <source>
        <dbReference type="ARBA" id="ARBA00004141"/>
    </source>
</evidence>
<dbReference type="GeneID" id="92991503"/>
<name>A0A1R0F7X6_9HYPH</name>
<keyword evidence="8" id="KW-1185">Reference proteome</keyword>
<evidence type="ECO:0000256" key="3">
    <source>
        <dbReference type="ARBA" id="ARBA00022989"/>
    </source>
</evidence>
<reference evidence="7 8" key="1">
    <citation type="submission" date="2016-12" db="EMBL/GenBank/DDBJ databases">
        <title>Comparative genomics of Bartonella apis.</title>
        <authorList>
            <person name="Engel P."/>
        </authorList>
    </citation>
    <scope>NUCLEOTIDE SEQUENCE [LARGE SCALE GENOMIC DNA]</scope>
    <source>
        <strain evidence="7 8">PEB0149</strain>
    </source>
</reference>